<evidence type="ECO:0000256" key="1">
    <source>
        <dbReference type="SAM" id="Phobius"/>
    </source>
</evidence>
<name>A0A8S0Z5G2_ARCPL</name>
<dbReference type="EMBL" id="CADEBC010000301">
    <property type="protein sequence ID" value="CAB3227802.1"/>
    <property type="molecule type" value="Genomic_DNA"/>
</dbReference>
<accession>A0A8S0Z5G2</accession>
<organism evidence="2 3">
    <name type="scientific">Arctia plantaginis</name>
    <name type="common">Wood tiger moth</name>
    <name type="synonym">Phalaena plantaginis</name>
    <dbReference type="NCBI Taxonomy" id="874455"/>
    <lineage>
        <taxon>Eukaryota</taxon>
        <taxon>Metazoa</taxon>
        <taxon>Ecdysozoa</taxon>
        <taxon>Arthropoda</taxon>
        <taxon>Hexapoda</taxon>
        <taxon>Insecta</taxon>
        <taxon>Pterygota</taxon>
        <taxon>Neoptera</taxon>
        <taxon>Endopterygota</taxon>
        <taxon>Lepidoptera</taxon>
        <taxon>Glossata</taxon>
        <taxon>Ditrysia</taxon>
        <taxon>Noctuoidea</taxon>
        <taxon>Erebidae</taxon>
        <taxon>Arctiinae</taxon>
        <taxon>Arctia</taxon>
    </lineage>
</organism>
<dbReference type="AlphaFoldDB" id="A0A8S0Z5G2"/>
<dbReference type="OrthoDB" id="7470197at2759"/>
<gene>
    <name evidence="2" type="ORF">APLA_LOCUS3360</name>
</gene>
<evidence type="ECO:0000313" key="2">
    <source>
        <dbReference type="EMBL" id="CAB3227802.1"/>
    </source>
</evidence>
<keyword evidence="1" id="KW-1133">Transmembrane helix</keyword>
<keyword evidence="1" id="KW-0812">Transmembrane</keyword>
<feature type="transmembrane region" description="Helical" evidence="1">
    <location>
        <begin position="93"/>
        <end position="117"/>
    </location>
</feature>
<feature type="transmembrane region" description="Helical" evidence="1">
    <location>
        <begin position="61"/>
        <end position="81"/>
    </location>
</feature>
<reference evidence="2 3" key="1">
    <citation type="submission" date="2020-04" db="EMBL/GenBank/DDBJ databases">
        <authorList>
            <person name="Wallbank WR R."/>
            <person name="Pardo Diaz C."/>
            <person name="Kozak K."/>
            <person name="Martin S."/>
            <person name="Jiggins C."/>
            <person name="Moest M."/>
            <person name="Warren A I."/>
            <person name="Byers J.R.P. K."/>
            <person name="Montejo-Kovacevich G."/>
            <person name="Yen C E."/>
        </authorList>
    </citation>
    <scope>NUCLEOTIDE SEQUENCE [LARGE SCALE GENOMIC DNA]</scope>
</reference>
<sequence>MKWLNRMAPKKFLWKFSLELGSKYIAIFMCCVSVICVLVFIGEAFYRECKNCSQRLLHDVYGFSINIIIYCICMFFVNLWMIWGVAHKKPAVVLTWVVVTTMWWLQGFCLIFILLLLDIVDISIAWIVVLCITIVAFVIFGYCILVGYAYWLQIKGRSRADISADQQQIN</sequence>
<feature type="transmembrane region" description="Helical" evidence="1">
    <location>
        <begin position="21"/>
        <end position="41"/>
    </location>
</feature>
<proteinExistence type="predicted"/>
<keyword evidence="1" id="KW-0472">Membrane</keyword>
<comment type="caution">
    <text evidence="2">The sequence shown here is derived from an EMBL/GenBank/DDBJ whole genome shotgun (WGS) entry which is preliminary data.</text>
</comment>
<keyword evidence="3" id="KW-1185">Reference proteome</keyword>
<evidence type="ECO:0000313" key="3">
    <source>
        <dbReference type="Proteomes" id="UP000494106"/>
    </source>
</evidence>
<dbReference type="Proteomes" id="UP000494106">
    <property type="component" value="Unassembled WGS sequence"/>
</dbReference>
<feature type="transmembrane region" description="Helical" evidence="1">
    <location>
        <begin position="123"/>
        <end position="151"/>
    </location>
</feature>
<protein>
    <submittedName>
        <fullName evidence="2">Uncharacterized protein</fullName>
    </submittedName>
</protein>